<protein>
    <recommendedName>
        <fullName evidence="3">tRNA_anti-like</fullName>
    </recommendedName>
</protein>
<name>A0A5D0GEA6_9FLAO</name>
<reference evidence="1 2" key="1">
    <citation type="submission" date="2019-08" db="EMBL/GenBank/DDBJ databases">
        <title>Formosa sediminis sp. nov., isolated from marine sediment.</title>
        <authorList>
            <person name="Cao W.R."/>
        </authorList>
    </citation>
    <scope>NUCLEOTIDE SEQUENCE [LARGE SCALE GENOMIC DNA]</scope>
    <source>
        <strain evidence="1 2">1494</strain>
    </source>
</reference>
<dbReference type="Proteomes" id="UP000324550">
    <property type="component" value="Unassembled WGS sequence"/>
</dbReference>
<organism evidence="1 2">
    <name type="scientific">Formosa maritima</name>
    <dbReference type="NCBI Taxonomy" id="2592046"/>
    <lineage>
        <taxon>Bacteria</taxon>
        <taxon>Pseudomonadati</taxon>
        <taxon>Bacteroidota</taxon>
        <taxon>Flavobacteriia</taxon>
        <taxon>Flavobacteriales</taxon>
        <taxon>Flavobacteriaceae</taxon>
        <taxon>Formosa</taxon>
    </lineage>
</organism>
<proteinExistence type="predicted"/>
<comment type="caution">
    <text evidence="1">The sequence shown here is derived from an EMBL/GenBank/DDBJ whole genome shotgun (WGS) entry which is preliminary data.</text>
</comment>
<evidence type="ECO:0000313" key="1">
    <source>
        <dbReference type="EMBL" id="TYA57308.1"/>
    </source>
</evidence>
<gene>
    <name evidence="1" type="ORF">FVF61_05230</name>
</gene>
<dbReference type="InterPro" id="IPR024422">
    <property type="entry name" value="Protein_unknown_function_OB"/>
</dbReference>
<dbReference type="RefSeq" id="WP_148454078.1">
    <property type="nucleotide sequence ID" value="NZ_VSFC01000023.1"/>
</dbReference>
<dbReference type="EMBL" id="VSFC01000023">
    <property type="protein sequence ID" value="TYA57308.1"/>
    <property type="molecule type" value="Genomic_DNA"/>
</dbReference>
<evidence type="ECO:0008006" key="3">
    <source>
        <dbReference type="Google" id="ProtNLM"/>
    </source>
</evidence>
<keyword evidence="2" id="KW-1185">Reference proteome</keyword>
<accession>A0A5D0GEA6</accession>
<dbReference type="AlphaFoldDB" id="A0A5D0GEA6"/>
<evidence type="ECO:0000313" key="2">
    <source>
        <dbReference type="Proteomes" id="UP000324550"/>
    </source>
</evidence>
<sequence>MRKKIIILFFIIIAFVAYKYVFQNHRDIQSESASFIMSTHELSKEFQINPNDSQLKYLDKTIQITGVISELNNLSMTLDETVYCLFLESLDSTLILNKKVIIKGRFIGYDDLLEQIKLDQCNIIN</sequence>
<dbReference type="OrthoDB" id="1449127at2"/>
<dbReference type="Pfam" id="PF12869">
    <property type="entry name" value="tRNA_anti-like"/>
    <property type="match status" value="1"/>
</dbReference>